<protein>
    <submittedName>
        <fullName evidence="2">Putative translation machinery-associated protein 16</fullName>
    </submittedName>
</protein>
<dbReference type="OrthoDB" id="270284at2759"/>
<dbReference type="VEuPathDB" id="VectorBase:ISCP_009707"/>
<dbReference type="EMBL" id="GHJT01008694">
    <property type="protein sequence ID" value="MOY42665.1"/>
    <property type="molecule type" value="Transcribed_RNA"/>
</dbReference>
<evidence type="ECO:0000313" key="2">
    <source>
        <dbReference type="EMBL" id="MOY42665.1"/>
    </source>
</evidence>
<name>A0A4D5S0D8_IXOSC</name>
<evidence type="ECO:0000256" key="1">
    <source>
        <dbReference type="ARBA" id="ARBA00034127"/>
    </source>
</evidence>
<dbReference type="Gene3D" id="1.20.1440.170">
    <property type="entry name" value="Translation machinery-associated protein 16-like"/>
    <property type="match status" value="1"/>
</dbReference>
<dbReference type="AlphaFoldDB" id="A0A4D5S0D8"/>
<dbReference type="InterPro" id="IPR038356">
    <property type="entry name" value="Tma16_sf"/>
</dbReference>
<dbReference type="FunFam" id="1.20.1440.170:FF:000001">
    <property type="entry name" value="Translation machinery-associated 16 homolog"/>
    <property type="match status" value="1"/>
</dbReference>
<dbReference type="Pfam" id="PF11176">
    <property type="entry name" value="Tma16"/>
    <property type="match status" value="1"/>
</dbReference>
<organism evidence="2">
    <name type="scientific">Ixodes scapularis</name>
    <name type="common">Black-legged tick</name>
    <name type="synonym">Deer tick</name>
    <dbReference type="NCBI Taxonomy" id="6945"/>
    <lineage>
        <taxon>Eukaryota</taxon>
        <taxon>Metazoa</taxon>
        <taxon>Ecdysozoa</taxon>
        <taxon>Arthropoda</taxon>
        <taxon>Chelicerata</taxon>
        <taxon>Arachnida</taxon>
        <taxon>Acari</taxon>
        <taxon>Parasitiformes</taxon>
        <taxon>Ixodida</taxon>
        <taxon>Ixodoidea</taxon>
        <taxon>Ixodidae</taxon>
        <taxon>Ixodinae</taxon>
        <taxon>Ixodes</taxon>
    </lineage>
</organism>
<dbReference type="PANTHER" id="PTHR13349:SF2">
    <property type="entry name" value="TRANSLATION MACHINERY-ASSOCIATED PROTEIN 16"/>
    <property type="match status" value="1"/>
</dbReference>
<proteinExistence type="inferred from homology"/>
<feature type="non-terminal residue" evidence="2">
    <location>
        <position position="178"/>
    </location>
</feature>
<reference evidence="2" key="1">
    <citation type="submission" date="2019-04" db="EMBL/GenBank/DDBJ databases">
        <title>An insight into the mialome of Ixodes scapularis.</title>
        <authorList>
            <person name="Ribeiro J.M."/>
            <person name="Mather T.N."/>
            <person name="Karim S."/>
        </authorList>
    </citation>
    <scope>NUCLEOTIDE SEQUENCE</scope>
</reference>
<comment type="similarity">
    <text evidence="1">Belongs to the TMA16 family.</text>
</comment>
<dbReference type="InterPro" id="IPR021346">
    <property type="entry name" value="Tma16"/>
</dbReference>
<accession>A0A4D5S0D8</accession>
<dbReference type="PANTHER" id="PTHR13349">
    <property type="entry name" value="TRANSLATION MACHINERY-ASSOCIATED PROTEIN 16"/>
    <property type="match status" value="1"/>
</dbReference>
<sequence length="178" mass="20608">MPKSKKAVAKLKRLQAIVKKPIHPNSRKAQQLARKEIHKNKIQSRKTELSLKLKTKIEKLAWFHEQLIENTSDRLSPSELDNLIEEYFHRFDEEMEHVQSIEQIRGNVNQYKGRLDAIKMTLEKDIGSYNSCGIEVPNLLNPAAYKIFTEWDGSSASYLPKIEMKLYTKAALQELASK</sequence>